<dbReference type="RefSeq" id="WP_141641156.1">
    <property type="nucleotide sequence ID" value="NZ_VIFM01000011.1"/>
</dbReference>
<dbReference type="EMBL" id="VIFM01000011">
    <property type="protein sequence ID" value="TQF17195.1"/>
    <property type="molecule type" value="Genomic_DNA"/>
</dbReference>
<dbReference type="OrthoDB" id="9927504at2"/>
<reference evidence="1 2" key="1">
    <citation type="submission" date="2019-06" db="EMBL/GenBank/DDBJ databases">
        <authorList>
            <person name="Livingstone P."/>
            <person name="Whitworth D."/>
        </authorList>
    </citation>
    <scope>NUCLEOTIDE SEQUENCE [LARGE SCALE GENOMIC DNA]</scope>
    <source>
        <strain evidence="1 2">AM401</strain>
    </source>
</reference>
<protein>
    <submittedName>
        <fullName evidence="1">Uncharacterized protein</fullName>
    </submittedName>
</protein>
<evidence type="ECO:0000313" key="2">
    <source>
        <dbReference type="Proteomes" id="UP000315369"/>
    </source>
</evidence>
<sequence>MEHAFRGVVSGGCIRDEQELMLVVSHPHPDNDFGGGPGPVGEWNQPVDAEAYQDLVDSGSDPDDARFEVDDYQHVAVRTAGAWTLEQVVVVGTIDALCRLGANRHGALVSYGGSAHFVAIRSSESGKWESLEYEGVPEGLVETRVCFSGEAIVMAGSRGFELDSPAEVGLLVRVEGAMRWTQSLGQLPGRVLALDSCPGAAGARVLYAGGRSLWMHGEGGWREVHSFPRGEVSFVRCFPSGEVIAGTTQGDVILGTAEACRVVARVGRIHSAERWGGEFYVADEENVYRVDASGFERCAVPKESSVARNVSDVGMIVVGNDRLWLAGSHVLASSTDGKRWTTHPVR</sequence>
<dbReference type="Proteomes" id="UP000315369">
    <property type="component" value="Unassembled WGS sequence"/>
</dbReference>
<proteinExistence type="predicted"/>
<accession>A0A540X7E1</accession>
<name>A0A540X7E1_9BACT</name>
<comment type="caution">
    <text evidence="1">The sequence shown here is derived from an EMBL/GenBank/DDBJ whole genome shotgun (WGS) entry which is preliminary data.</text>
</comment>
<organism evidence="1 2">
    <name type="scientific">Myxococcus llanfairpwllgwyngyllgogerychwyrndrobwllllantysiliogogogochensis</name>
    <dbReference type="NCBI Taxonomy" id="2590453"/>
    <lineage>
        <taxon>Bacteria</taxon>
        <taxon>Pseudomonadati</taxon>
        <taxon>Myxococcota</taxon>
        <taxon>Myxococcia</taxon>
        <taxon>Myxococcales</taxon>
        <taxon>Cystobacterineae</taxon>
        <taxon>Myxococcaceae</taxon>
        <taxon>Myxococcus</taxon>
    </lineage>
</organism>
<keyword evidence="2" id="KW-1185">Reference proteome</keyword>
<gene>
    <name evidence="1" type="ORF">FJV41_04495</name>
</gene>
<evidence type="ECO:0000313" key="1">
    <source>
        <dbReference type="EMBL" id="TQF17195.1"/>
    </source>
</evidence>
<dbReference type="AlphaFoldDB" id="A0A540X7E1"/>